<feature type="transmembrane region" description="Helical" evidence="2">
    <location>
        <begin position="136"/>
        <end position="156"/>
    </location>
</feature>
<reference evidence="4" key="1">
    <citation type="journal article" date="2021" name="PeerJ">
        <title>Extensive microbial diversity within the chicken gut microbiome revealed by metagenomics and culture.</title>
        <authorList>
            <person name="Gilroy R."/>
            <person name="Ravi A."/>
            <person name="Getino M."/>
            <person name="Pursley I."/>
            <person name="Horton D.L."/>
            <person name="Alikhan N.F."/>
            <person name="Baker D."/>
            <person name="Gharbi K."/>
            <person name="Hall N."/>
            <person name="Watson M."/>
            <person name="Adriaenssens E.M."/>
            <person name="Foster-Nyarko E."/>
            <person name="Jarju S."/>
            <person name="Secka A."/>
            <person name="Antonio M."/>
            <person name="Oren A."/>
            <person name="Chaudhuri R.R."/>
            <person name="La Ragione R."/>
            <person name="Hildebrand F."/>
            <person name="Pallen M.J."/>
        </authorList>
    </citation>
    <scope>NUCLEOTIDE SEQUENCE</scope>
    <source>
        <strain evidence="4">ChiHjej8B7-25341</strain>
    </source>
</reference>
<protein>
    <submittedName>
        <fullName evidence="4">FHA domain-containing protein</fullName>
    </submittedName>
</protein>
<name>A0A9D2QY81_9FIRM</name>
<reference evidence="4" key="2">
    <citation type="submission" date="2021-04" db="EMBL/GenBank/DDBJ databases">
        <authorList>
            <person name="Gilroy R."/>
        </authorList>
    </citation>
    <scope>NUCLEOTIDE SEQUENCE</scope>
    <source>
        <strain evidence="4">ChiHjej8B7-25341</strain>
    </source>
</reference>
<dbReference type="EMBL" id="DWUW01000074">
    <property type="protein sequence ID" value="HJD30819.1"/>
    <property type="molecule type" value="Genomic_DNA"/>
</dbReference>
<organism evidence="4 5">
    <name type="scientific">Candidatus Eisenbergiella stercorigallinarum</name>
    <dbReference type="NCBI Taxonomy" id="2838557"/>
    <lineage>
        <taxon>Bacteria</taxon>
        <taxon>Bacillati</taxon>
        <taxon>Bacillota</taxon>
        <taxon>Clostridia</taxon>
        <taxon>Lachnospirales</taxon>
        <taxon>Lachnospiraceae</taxon>
        <taxon>Eisenbergiella</taxon>
    </lineage>
</organism>
<dbReference type="SMART" id="SM00240">
    <property type="entry name" value="FHA"/>
    <property type="match status" value="1"/>
</dbReference>
<evidence type="ECO:0000313" key="5">
    <source>
        <dbReference type="Proteomes" id="UP000823851"/>
    </source>
</evidence>
<dbReference type="Gene3D" id="2.60.200.20">
    <property type="match status" value="1"/>
</dbReference>
<feature type="region of interest" description="Disordered" evidence="1">
    <location>
        <begin position="228"/>
        <end position="264"/>
    </location>
</feature>
<sequence length="352" mass="37817">MGDMWRKKNLAEKILLIGIVVHFLGFFIIPSAELSASAELLSRLASAFGVDEMPKQLTRFAYLRIAMKESAILALITFGIFPVLDGLCLWLAAKNGGRKRYIVTLLIYLLAVAPWSRVTVQMALDTTGYEMCAGSMGLVFLPLLLAALSLLCFLLYGKLRARTAEGAKGIHMDQVKKGAADALESIKNQDWEGRAETAKAVASYAGKRAAGLAQKLAEGGKEIVRQAKEEQAGGQPDAAPQKEEKQAARPPQTGTLTGRKGMYAGAQIPLPNGERIVIGRDASRSSIVLADKTVSGAHCIVCYDAGSGKYQVTDCSENGTALENGMRLPKNRTVMLEAGQVLVIGSEQFRLG</sequence>
<keyword evidence="2" id="KW-1133">Transmembrane helix</keyword>
<keyword evidence="2" id="KW-0472">Membrane</keyword>
<dbReference type="InterPro" id="IPR008984">
    <property type="entry name" value="SMAD_FHA_dom_sf"/>
</dbReference>
<dbReference type="Proteomes" id="UP000823851">
    <property type="component" value="Unassembled WGS sequence"/>
</dbReference>
<evidence type="ECO:0000313" key="4">
    <source>
        <dbReference type="EMBL" id="HJD30819.1"/>
    </source>
</evidence>
<feature type="transmembrane region" description="Helical" evidence="2">
    <location>
        <begin position="71"/>
        <end position="93"/>
    </location>
</feature>
<comment type="caution">
    <text evidence="4">The sequence shown here is derived from an EMBL/GenBank/DDBJ whole genome shotgun (WGS) entry which is preliminary data.</text>
</comment>
<dbReference type="InterPro" id="IPR000253">
    <property type="entry name" value="FHA_dom"/>
</dbReference>
<accession>A0A9D2QY81</accession>
<feature type="domain" description="FHA" evidence="3">
    <location>
        <begin position="276"/>
        <end position="327"/>
    </location>
</feature>
<feature type="transmembrane region" description="Helical" evidence="2">
    <location>
        <begin position="105"/>
        <end position="124"/>
    </location>
</feature>
<keyword evidence="2" id="KW-0812">Transmembrane</keyword>
<dbReference type="SUPFAM" id="SSF49879">
    <property type="entry name" value="SMAD/FHA domain"/>
    <property type="match status" value="1"/>
</dbReference>
<dbReference type="Pfam" id="PF00498">
    <property type="entry name" value="FHA"/>
    <property type="match status" value="1"/>
</dbReference>
<evidence type="ECO:0000256" key="2">
    <source>
        <dbReference type="SAM" id="Phobius"/>
    </source>
</evidence>
<dbReference type="PROSITE" id="PS50006">
    <property type="entry name" value="FHA_DOMAIN"/>
    <property type="match status" value="1"/>
</dbReference>
<dbReference type="CDD" id="cd00060">
    <property type="entry name" value="FHA"/>
    <property type="match status" value="1"/>
</dbReference>
<dbReference type="AlphaFoldDB" id="A0A9D2QY81"/>
<gene>
    <name evidence="4" type="ORF">H9912_02645</name>
</gene>
<proteinExistence type="predicted"/>
<evidence type="ECO:0000259" key="3">
    <source>
        <dbReference type="PROSITE" id="PS50006"/>
    </source>
</evidence>
<evidence type="ECO:0000256" key="1">
    <source>
        <dbReference type="SAM" id="MobiDB-lite"/>
    </source>
</evidence>